<dbReference type="AlphaFoldDB" id="A0A922PTQ9"/>
<feature type="transmembrane region" description="Helical" evidence="6">
    <location>
        <begin position="301"/>
        <end position="323"/>
    </location>
</feature>
<feature type="domain" description="Major facilitator superfamily (MFS) profile" evidence="7">
    <location>
        <begin position="11"/>
        <end position="462"/>
    </location>
</feature>
<evidence type="ECO:0000256" key="2">
    <source>
        <dbReference type="ARBA" id="ARBA00022448"/>
    </source>
</evidence>
<feature type="transmembrane region" description="Helical" evidence="6">
    <location>
        <begin position="201"/>
        <end position="222"/>
    </location>
</feature>
<feature type="transmembrane region" description="Helical" evidence="6">
    <location>
        <begin position="105"/>
        <end position="124"/>
    </location>
</feature>
<keyword evidence="3 6" id="KW-0812">Transmembrane</keyword>
<reference evidence="8 9" key="1">
    <citation type="journal article" date="2015" name="Genome Announc.">
        <title>Expanding the biotechnology potential of lactobacilli through comparative genomics of 213 strains and associated genera.</title>
        <authorList>
            <person name="Sun Z."/>
            <person name="Harris H.M."/>
            <person name="McCann A."/>
            <person name="Guo C."/>
            <person name="Argimon S."/>
            <person name="Zhang W."/>
            <person name="Yang X."/>
            <person name="Jeffery I.B."/>
            <person name="Cooney J.C."/>
            <person name="Kagawa T.F."/>
            <person name="Liu W."/>
            <person name="Song Y."/>
            <person name="Salvetti E."/>
            <person name="Wrobel A."/>
            <person name="Rasinkangas P."/>
            <person name="Parkhill J."/>
            <person name="Rea M.C."/>
            <person name="O'Sullivan O."/>
            <person name="Ritari J."/>
            <person name="Douillard F.P."/>
            <person name="Paul Ross R."/>
            <person name="Yang R."/>
            <person name="Briner A.E."/>
            <person name="Felis G.E."/>
            <person name="de Vos W.M."/>
            <person name="Barrangou R."/>
            <person name="Klaenhammer T.R."/>
            <person name="Caufield P.W."/>
            <person name="Cui Y."/>
            <person name="Zhang H."/>
            <person name="O'Toole P.W."/>
        </authorList>
    </citation>
    <scope>NUCLEOTIDE SEQUENCE [LARGE SCALE GENOMIC DNA]</scope>
    <source>
        <strain evidence="8 9">DSM 8475</strain>
    </source>
</reference>
<feature type="transmembrane region" description="Helical" evidence="6">
    <location>
        <begin position="169"/>
        <end position="189"/>
    </location>
</feature>
<feature type="transmembrane region" description="Helical" evidence="6">
    <location>
        <begin position="268"/>
        <end position="289"/>
    </location>
</feature>
<keyword evidence="5 6" id="KW-0472">Membrane</keyword>
<evidence type="ECO:0000256" key="5">
    <source>
        <dbReference type="ARBA" id="ARBA00023136"/>
    </source>
</evidence>
<evidence type="ECO:0000256" key="6">
    <source>
        <dbReference type="SAM" id="Phobius"/>
    </source>
</evidence>
<feature type="transmembrane region" description="Helical" evidence="6">
    <location>
        <begin position="136"/>
        <end position="163"/>
    </location>
</feature>
<evidence type="ECO:0000256" key="3">
    <source>
        <dbReference type="ARBA" id="ARBA00022692"/>
    </source>
</evidence>
<accession>A0A922PTQ9</accession>
<evidence type="ECO:0000256" key="1">
    <source>
        <dbReference type="ARBA" id="ARBA00004651"/>
    </source>
</evidence>
<dbReference type="GO" id="GO:0005886">
    <property type="term" value="C:plasma membrane"/>
    <property type="evidence" value="ECO:0007669"/>
    <property type="project" value="UniProtKB-SubCell"/>
</dbReference>
<name>A0A922PTQ9_9LACO</name>
<feature type="transmembrane region" description="Helical" evidence="6">
    <location>
        <begin position="81"/>
        <end position="99"/>
    </location>
</feature>
<evidence type="ECO:0000313" key="9">
    <source>
        <dbReference type="Proteomes" id="UP000051085"/>
    </source>
</evidence>
<sequence length="463" mass="49417">MAKDNVKIPARVIAAVVATGLLSFCGVIVETAMNVSFPKLMAKFNVTTNVVQWMTSIYLLIVAIIVPLSALLKRAFRTKPLFLTAVTFFIVGAVTDALAPSFPLLLLGRLIQGIGTGISLPLMFNIIMEQVPRQRIGLMMGFGNLITGIAPAIGPTFGGIIVSSLGWRWIFYTLLPVLIVALLLGSWGIQQKSATTRQHFDVLSCLLIAVMFTGLVYGFSNLAALPLLSWQVGGAILAGLVAMGLLSWRSLVITTPILDLHLLANHRFAGHVLIFFLTQMCSLGFAFLLPNYIQLVNRNMALVAGLVVMPAGFCGAILAPIGGRLLDTYGPKKPILAGALLMTVAILVFTTCSRAMGNLTIMIVYMFYMAGMGSLMGTIMTSALASLPRDKQAQGNAILNTLQQFAGSMGTSLVAMIVAKSQVGVGKSAAATALGTQHAFVLMFVFAFIIAGTAIRFDPRQLK</sequence>
<dbReference type="EMBL" id="AZGO01000065">
    <property type="protein sequence ID" value="KRM35388.1"/>
    <property type="molecule type" value="Genomic_DNA"/>
</dbReference>
<dbReference type="PROSITE" id="PS50850">
    <property type="entry name" value="MFS"/>
    <property type="match status" value="1"/>
</dbReference>
<dbReference type="PANTHER" id="PTHR42718:SF43">
    <property type="entry name" value="LINCOMYCIN RESISTANCE PROTEIN LMRB"/>
    <property type="match status" value="1"/>
</dbReference>
<dbReference type="SUPFAM" id="SSF103473">
    <property type="entry name" value="MFS general substrate transporter"/>
    <property type="match status" value="1"/>
</dbReference>
<evidence type="ECO:0000256" key="4">
    <source>
        <dbReference type="ARBA" id="ARBA00022989"/>
    </source>
</evidence>
<dbReference type="GeneID" id="87978762"/>
<dbReference type="InterPro" id="IPR036259">
    <property type="entry name" value="MFS_trans_sf"/>
</dbReference>
<comment type="caution">
    <text evidence="8">The sequence shown here is derived from an EMBL/GenBank/DDBJ whole genome shotgun (WGS) entry which is preliminary data.</text>
</comment>
<feature type="transmembrane region" description="Helical" evidence="6">
    <location>
        <begin position="362"/>
        <end position="385"/>
    </location>
</feature>
<dbReference type="Pfam" id="PF07690">
    <property type="entry name" value="MFS_1"/>
    <property type="match status" value="1"/>
</dbReference>
<evidence type="ECO:0000259" key="7">
    <source>
        <dbReference type="PROSITE" id="PS50850"/>
    </source>
</evidence>
<dbReference type="Proteomes" id="UP000051085">
    <property type="component" value="Unassembled WGS sequence"/>
</dbReference>
<feature type="transmembrane region" description="Helical" evidence="6">
    <location>
        <begin position="228"/>
        <end position="248"/>
    </location>
</feature>
<protein>
    <submittedName>
        <fullName evidence="8">MFS family major facilitator transporter</fullName>
    </submittedName>
</protein>
<dbReference type="PANTHER" id="PTHR42718">
    <property type="entry name" value="MAJOR FACILITATOR SUPERFAMILY MULTIDRUG TRANSPORTER MFSC"/>
    <property type="match status" value="1"/>
</dbReference>
<dbReference type="GO" id="GO:0022857">
    <property type="term" value="F:transmembrane transporter activity"/>
    <property type="evidence" value="ECO:0007669"/>
    <property type="project" value="InterPro"/>
</dbReference>
<dbReference type="PRINTS" id="PR01036">
    <property type="entry name" value="TCRTETB"/>
</dbReference>
<proteinExistence type="predicted"/>
<feature type="transmembrane region" description="Helical" evidence="6">
    <location>
        <begin position="439"/>
        <end position="457"/>
    </location>
</feature>
<comment type="subcellular location">
    <subcellularLocation>
        <location evidence="1">Cell membrane</location>
        <topology evidence="1">Multi-pass membrane protein</topology>
    </subcellularLocation>
</comment>
<keyword evidence="4 6" id="KW-1133">Transmembrane helix</keyword>
<feature type="transmembrane region" description="Helical" evidence="6">
    <location>
        <begin position="397"/>
        <end position="419"/>
    </location>
</feature>
<feature type="transmembrane region" description="Helical" evidence="6">
    <location>
        <begin position="335"/>
        <end position="356"/>
    </location>
</feature>
<dbReference type="Gene3D" id="1.20.1250.20">
    <property type="entry name" value="MFS general substrate transporter like domains"/>
    <property type="match status" value="2"/>
</dbReference>
<dbReference type="InterPro" id="IPR020846">
    <property type="entry name" value="MFS_dom"/>
</dbReference>
<dbReference type="RefSeq" id="WP_057808289.1">
    <property type="nucleotide sequence ID" value="NZ_AZGO01000065.1"/>
</dbReference>
<dbReference type="InterPro" id="IPR011701">
    <property type="entry name" value="MFS"/>
</dbReference>
<feature type="transmembrane region" description="Helical" evidence="6">
    <location>
        <begin position="12"/>
        <end position="33"/>
    </location>
</feature>
<evidence type="ECO:0000313" key="8">
    <source>
        <dbReference type="EMBL" id="KRM35388.1"/>
    </source>
</evidence>
<feature type="transmembrane region" description="Helical" evidence="6">
    <location>
        <begin position="53"/>
        <end position="72"/>
    </location>
</feature>
<keyword evidence="2" id="KW-0813">Transport</keyword>
<organism evidence="8 9">
    <name type="scientific">Limosilactobacillus pontis DSM 8475</name>
    <dbReference type="NCBI Taxonomy" id="1423794"/>
    <lineage>
        <taxon>Bacteria</taxon>
        <taxon>Bacillati</taxon>
        <taxon>Bacillota</taxon>
        <taxon>Bacilli</taxon>
        <taxon>Lactobacillales</taxon>
        <taxon>Lactobacillaceae</taxon>
        <taxon>Limosilactobacillus</taxon>
    </lineage>
</organism>
<gene>
    <name evidence="8" type="ORF">FD34_GL000900</name>
</gene>